<dbReference type="GO" id="GO:0016747">
    <property type="term" value="F:acyltransferase activity, transferring groups other than amino-acyl groups"/>
    <property type="evidence" value="ECO:0007669"/>
    <property type="project" value="InterPro"/>
</dbReference>
<dbReference type="OrthoDB" id="67353at2"/>
<evidence type="ECO:0000256" key="2">
    <source>
        <dbReference type="ARBA" id="ARBA00023315"/>
    </source>
</evidence>
<evidence type="ECO:0000256" key="1">
    <source>
        <dbReference type="ARBA" id="ARBA00022679"/>
    </source>
</evidence>
<reference evidence="4 5" key="1">
    <citation type="submission" date="2019-07" db="EMBL/GenBank/DDBJ databases">
        <title>Whole genome shotgun sequence of Deinococcus cellulosilyticus NBRC 106333.</title>
        <authorList>
            <person name="Hosoyama A."/>
            <person name="Uohara A."/>
            <person name="Ohji S."/>
            <person name="Ichikawa N."/>
        </authorList>
    </citation>
    <scope>NUCLEOTIDE SEQUENCE [LARGE SCALE GENOMIC DNA]</scope>
    <source>
        <strain evidence="4 5">NBRC 106333</strain>
    </source>
</reference>
<feature type="domain" description="N-acetyltransferase" evidence="3">
    <location>
        <begin position="7"/>
        <end position="160"/>
    </location>
</feature>
<dbReference type="Gene3D" id="3.40.630.30">
    <property type="match status" value="1"/>
</dbReference>
<sequence length="160" mass="18032">MEQQNVLTLRAANPTGAEATALIAELVADLQLRYPHDDGSGGMMMDEFLAPRHQFLIAFSDGEPAGCGGIRPYPYEETTHIAEIKRMYTRPDHRGKRIAQQVLQGLEAFARSEGFTVIRLETGTRQPEAIRLYERAGYRPIPSYAHYIHDPESVCMEKQL</sequence>
<keyword evidence="2" id="KW-0012">Acyltransferase</keyword>
<dbReference type="InterPro" id="IPR000182">
    <property type="entry name" value="GNAT_dom"/>
</dbReference>
<dbReference type="PANTHER" id="PTHR43877">
    <property type="entry name" value="AMINOALKYLPHOSPHONATE N-ACETYLTRANSFERASE-RELATED-RELATED"/>
    <property type="match status" value="1"/>
</dbReference>
<evidence type="ECO:0000259" key="3">
    <source>
        <dbReference type="PROSITE" id="PS51186"/>
    </source>
</evidence>
<accession>A0A511N5J8</accession>
<dbReference type="Pfam" id="PF00583">
    <property type="entry name" value="Acetyltransf_1"/>
    <property type="match status" value="1"/>
</dbReference>
<dbReference type="EMBL" id="BJXB01000018">
    <property type="protein sequence ID" value="GEM48130.1"/>
    <property type="molecule type" value="Genomic_DNA"/>
</dbReference>
<dbReference type="Proteomes" id="UP000321306">
    <property type="component" value="Unassembled WGS sequence"/>
</dbReference>
<keyword evidence="5" id="KW-1185">Reference proteome</keyword>
<organism evidence="4 5">
    <name type="scientific">Deinococcus cellulosilyticus (strain DSM 18568 / NBRC 106333 / KACC 11606 / 5516J-15)</name>
    <dbReference type="NCBI Taxonomy" id="1223518"/>
    <lineage>
        <taxon>Bacteria</taxon>
        <taxon>Thermotogati</taxon>
        <taxon>Deinococcota</taxon>
        <taxon>Deinococci</taxon>
        <taxon>Deinococcales</taxon>
        <taxon>Deinococcaceae</taxon>
        <taxon>Deinococcus</taxon>
    </lineage>
</organism>
<evidence type="ECO:0000313" key="5">
    <source>
        <dbReference type="Proteomes" id="UP000321306"/>
    </source>
</evidence>
<name>A0A511N5J8_DEIC1</name>
<dbReference type="InterPro" id="IPR016181">
    <property type="entry name" value="Acyl_CoA_acyltransferase"/>
</dbReference>
<evidence type="ECO:0000313" key="4">
    <source>
        <dbReference type="EMBL" id="GEM48130.1"/>
    </source>
</evidence>
<gene>
    <name evidence="4" type="ORF">DC3_37650</name>
</gene>
<dbReference type="SUPFAM" id="SSF55729">
    <property type="entry name" value="Acyl-CoA N-acyltransferases (Nat)"/>
    <property type="match status" value="1"/>
</dbReference>
<dbReference type="PANTHER" id="PTHR43877:SF2">
    <property type="entry name" value="AMINOALKYLPHOSPHONATE N-ACETYLTRANSFERASE-RELATED"/>
    <property type="match status" value="1"/>
</dbReference>
<dbReference type="PROSITE" id="PS51186">
    <property type="entry name" value="GNAT"/>
    <property type="match status" value="1"/>
</dbReference>
<keyword evidence="1 4" id="KW-0808">Transferase</keyword>
<comment type="caution">
    <text evidence="4">The sequence shown here is derived from an EMBL/GenBank/DDBJ whole genome shotgun (WGS) entry which is preliminary data.</text>
</comment>
<proteinExistence type="predicted"/>
<dbReference type="InterPro" id="IPR050832">
    <property type="entry name" value="Bact_Acetyltransf"/>
</dbReference>
<dbReference type="AlphaFoldDB" id="A0A511N5J8"/>
<dbReference type="RefSeq" id="WP_146886960.1">
    <property type="nucleotide sequence ID" value="NZ_BJXB01000018.1"/>
</dbReference>
<dbReference type="CDD" id="cd04301">
    <property type="entry name" value="NAT_SF"/>
    <property type="match status" value="1"/>
</dbReference>
<protein>
    <submittedName>
        <fullName evidence="4">N-acetyltransferase</fullName>
    </submittedName>
</protein>